<dbReference type="EMBL" id="JBEXZR010000004">
    <property type="protein sequence ID" value="MEU0707120.1"/>
    <property type="molecule type" value="Genomic_DNA"/>
</dbReference>
<feature type="region of interest" description="Disordered" evidence="1">
    <location>
        <begin position="1"/>
        <end position="35"/>
    </location>
</feature>
<keyword evidence="2" id="KW-0472">Membrane</keyword>
<feature type="region of interest" description="Disordered" evidence="1">
    <location>
        <begin position="66"/>
        <end position="91"/>
    </location>
</feature>
<reference evidence="4 5" key="1">
    <citation type="submission" date="2024-06" db="EMBL/GenBank/DDBJ databases">
        <title>The Natural Products Discovery Center: Release of the First 8490 Sequenced Strains for Exploring Actinobacteria Biosynthetic Diversity.</title>
        <authorList>
            <person name="Kalkreuter E."/>
            <person name="Kautsar S.A."/>
            <person name="Yang D."/>
            <person name="Bader C.D."/>
            <person name="Teijaro C.N."/>
            <person name="Fluegel L."/>
            <person name="Davis C.M."/>
            <person name="Simpson J.R."/>
            <person name="Lauterbach L."/>
            <person name="Steele A.D."/>
            <person name="Gui C."/>
            <person name="Meng S."/>
            <person name="Li G."/>
            <person name="Viehrig K."/>
            <person name="Ye F."/>
            <person name="Su P."/>
            <person name="Kiefer A.F."/>
            <person name="Nichols A."/>
            <person name="Cepeda A.J."/>
            <person name="Yan W."/>
            <person name="Fan B."/>
            <person name="Jiang Y."/>
            <person name="Adhikari A."/>
            <person name="Zheng C.-J."/>
            <person name="Schuster L."/>
            <person name="Cowan T.M."/>
            <person name="Smanski M.J."/>
            <person name="Chevrette M.G."/>
            <person name="De Carvalho L.P.S."/>
            <person name="Shen B."/>
        </authorList>
    </citation>
    <scope>NUCLEOTIDE SEQUENCE [LARGE SCALE GENOMIC DNA]</scope>
    <source>
        <strain evidence="4 5">NPDC006337</strain>
    </source>
</reference>
<evidence type="ECO:0000259" key="3">
    <source>
        <dbReference type="Pfam" id="PF13360"/>
    </source>
</evidence>
<organism evidence="4 5">
    <name type="scientific">Streptomyces lavendulocolor</name>
    <dbReference type="NCBI Taxonomy" id="67316"/>
    <lineage>
        <taxon>Bacteria</taxon>
        <taxon>Bacillati</taxon>
        <taxon>Actinomycetota</taxon>
        <taxon>Actinomycetes</taxon>
        <taxon>Kitasatosporales</taxon>
        <taxon>Streptomycetaceae</taxon>
        <taxon>Streptomyces</taxon>
    </lineage>
</organism>
<feature type="compositionally biased region" description="Low complexity" evidence="1">
    <location>
        <begin position="67"/>
        <end position="77"/>
    </location>
</feature>
<comment type="caution">
    <text evidence="4">The sequence shown here is derived from an EMBL/GenBank/DDBJ whole genome shotgun (WGS) entry which is preliminary data.</text>
</comment>
<accession>A0ABV2W0P8</accession>
<keyword evidence="2" id="KW-0812">Transmembrane</keyword>
<evidence type="ECO:0000256" key="1">
    <source>
        <dbReference type="SAM" id="MobiDB-lite"/>
    </source>
</evidence>
<dbReference type="InterPro" id="IPR015943">
    <property type="entry name" value="WD40/YVTN_repeat-like_dom_sf"/>
</dbReference>
<keyword evidence="2" id="KW-1133">Transmembrane helix</keyword>
<evidence type="ECO:0000313" key="4">
    <source>
        <dbReference type="EMBL" id="MEU0707120.1"/>
    </source>
</evidence>
<dbReference type="InterPro" id="IPR002372">
    <property type="entry name" value="PQQ_rpt_dom"/>
</dbReference>
<protein>
    <submittedName>
        <fullName evidence="4">PQQ-binding-like beta-propeller repeat protein</fullName>
    </submittedName>
</protein>
<dbReference type="Gene3D" id="2.130.10.10">
    <property type="entry name" value="YVTN repeat-like/Quinoprotein amine dehydrogenase"/>
    <property type="match status" value="2"/>
</dbReference>
<proteinExistence type="predicted"/>
<dbReference type="SUPFAM" id="SSF50998">
    <property type="entry name" value="Quinoprotein alcohol dehydrogenase-like"/>
    <property type="match status" value="1"/>
</dbReference>
<dbReference type="InterPro" id="IPR011047">
    <property type="entry name" value="Quinoprotein_ADH-like_sf"/>
</dbReference>
<name>A0ABV2W0P8_9ACTN</name>
<gene>
    <name evidence="4" type="ORF">ABZ508_07030</name>
</gene>
<dbReference type="Proteomes" id="UP001550378">
    <property type="component" value="Unassembled WGS sequence"/>
</dbReference>
<evidence type="ECO:0000256" key="2">
    <source>
        <dbReference type="SAM" id="Phobius"/>
    </source>
</evidence>
<keyword evidence="5" id="KW-1185">Reference proteome</keyword>
<dbReference type="RefSeq" id="WP_359805527.1">
    <property type="nucleotide sequence ID" value="NZ_JBEXZQ010000001.1"/>
</dbReference>
<sequence length="505" mass="51624">MSQPIHDAYGPPGPYDSLNPHGGGPRPPSPPRRSGGRALLAAVVALVVLGGGGAWWYAGTGGDRDGGSPAVGGSAPPSGRPLPGAGRTAPPSLDQAVADRVNAARAADEAKLLYLRRNTVDVPGTGVAVHGPWQVGDTVVTAMYRTVTAHSAADGREKWRLALDGDLCSASTRMTADRRIAVVTKDGPGKKGDCRRLRMIDLNTGRAGWETRIAKENGSDVSETYSLAFTGGTVAVGRLGASSAYRLSDGKRLFGSPPVTGCVPYAFAGGPKLVAAASCLRPGGGGREEVQELDPVTGAVRWRHPLPAGSRVQGVYSVAPVVVAVGDDAGATTGVFALTDGGARRSALAGAAGFDAHCGDPDDSELLSCRTAVDGDTLYVATAPGADGGEGNAIVAVDLTTGKTVRRIATPAKALARPLGMSGRDLLFDAAPLDDGPHLVGSVAPGATTPRVLMRAPVGRAQEEGRLSDPEPLYADGRYLLVTGRVDGFGDDQEREAATMMAFGT</sequence>
<evidence type="ECO:0000313" key="5">
    <source>
        <dbReference type="Proteomes" id="UP001550378"/>
    </source>
</evidence>
<feature type="transmembrane region" description="Helical" evidence="2">
    <location>
        <begin position="38"/>
        <end position="58"/>
    </location>
</feature>
<dbReference type="Pfam" id="PF13360">
    <property type="entry name" value="PQQ_2"/>
    <property type="match status" value="1"/>
</dbReference>
<feature type="domain" description="Pyrrolo-quinoline quinone repeat" evidence="3">
    <location>
        <begin position="132"/>
        <end position="253"/>
    </location>
</feature>